<evidence type="ECO:0000313" key="2">
    <source>
        <dbReference type="EMBL" id="TCC98771.1"/>
    </source>
</evidence>
<keyword evidence="3" id="KW-1185">Reference proteome</keyword>
<reference evidence="2 3" key="1">
    <citation type="submission" date="2019-02" db="EMBL/GenBank/DDBJ databases">
        <title>Pedobacter sp. RP-3-8 sp. nov., isolated from Arctic soil.</title>
        <authorList>
            <person name="Dahal R.H."/>
        </authorList>
    </citation>
    <scope>NUCLEOTIDE SEQUENCE [LARGE SCALE GENOMIC DNA]</scope>
    <source>
        <strain evidence="2 3">RP-3-8</strain>
    </source>
</reference>
<keyword evidence="1" id="KW-0472">Membrane</keyword>
<protein>
    <submittedName>
        <fullName evidence="2">Uncharacterized protein</fullName>
    </submittedName>
</protein>
<organism evidence="2 3">
    <name type="scientific">Pedobacter hiemivivus</name>
    <dbReference type="NCBI Taxonomy" id="2530454"/>
    <lineage>
        <taxon>Bacteria</taxon>
        <taxon>Pseudomonadati</taxon>
        <taxon>Bacteroidota</taxon>
        <taxon>Sphingobacteriia</taxon>
        <taxon>Sphingobacteriales</taxon>
        <taxon>Sphingobacteriaceae</taxon>
        <taxon>Pedobacter</taxon>
    </lineage>
</organism>
<dbReference type="OrthoDB" id="826855at2"/>
<name>A0A4R0NEC0_9SPHI</name>
<dbReference type="RefSeq" id="WP_131607751.1">
    <property type="nucleotide sequence ID" value="NZ_SJSM01000002.1"/>
</dbReference>
<evidence type="ECO:0000256" key="1">
    <source>
        <dbReference type="SAM" id="Phobius"/>
    </source>
</evidence>
<proteinExistence type="predicted"/>
<comment type="caution">
    <text evidence="2">The sequence shown here is derived from an EMBL/GenBank/DDBJ whole genome shotgun (WGS) entry which is preliminary data.</text>
</comment>
<dbReference type="EMBL" id="SJSM01000002">
    <property type="protein sequence ID" value="TCC98771.1"/>
    <property type="molecule type" value="Genomic_DNA"/>
</dbReference>
<keyword evidence="1" id="KW-1133">Transmembrane helix</keyword>
<accession>A0A4R0NEC0</accession>
<dbReference type="Proteomes" id="UP000291117">
    <property type="component" value="Unassembled WGS sequence"/>
</dbReference>
<keyword evidence="1" id="KW-0812">Transmembrane</keyword>
<gene>
    <name evidence="2" type="ORF">EZ444_05710</name>
</gene>
<sequence>MIISTGALFAAMNAKDGPWMGFVVAFGVWVLFFWSYSRHSKKMAERKFRERMFEQHMRSNQYNNRR</sequence>
<evidence type="ECO:0000313" key="3">
    <source>
        <dbReference type="Proteomes" id="UP000291117"/>
    </source>
</evidence>
<feature type="transmembrane region" description="Helical" evidence="1">
    <location>
        <begin position="19"/>
        <end position="37"/>
    </location>
</feature>
<dbReference type="AlphaFoldDB" id="A0A4R0NEC0"/>